<feature type="region of interest" description="Disordered" evidence="1">
    <location>
        <begin position="1"/>
        <end position="46"/>
    </location>
</feature>
<dbReference type="EMBL" id="CP035913">
    <property type="protein sequence ID" value="QBE64272.1"/>
    <property type="molecule type" value="Genomic_DNA"/>
</dbReference>
<dbReference type="KEGG" id="plue:EWM63_15815"/>
<evidence type="ECO:0000313" key="3">
    <source>
        <dbReference type="Proteomes" id="UP000290637"/>
    </source>
</evidence>
<proteinExistence type="predicted"/>
<dbReference type="Proteomes" id="UP000290637">
    <property type="component" value="Chromosome"/>
</dbReference>
<dbReference type="AlphaFoldDB" id="A0A4P6L057"/>
<evidence type="ECO:0000313" key="2">
    <source>
        <dbReference type="EMBL" id="QBE64272.1"/>
    </source>
</evidence>
<feature type="compositionally biased region" description="Basic and acidic residues" evidence="1">
    <location>
        <begin position="24"/>
        <end position="39"/>
    </location>
</feature>
<evidence type="ECO:0000256" key="1">
    <source>
        <dbReference type="SAM" id="MobiDB-lite"/>
    </source>
</evidence>
<protein>
    <submittedName>
        <fullName evidence="2">Multidrug transporter</fullName>
    </submittedName>
</protein>
<accession>A0A4P6L057</accession>
<name>A0A4P6L057_9BURK</name>
<reference evidence="2 3" key="1">
    <citation type="submission" date="2019-02" db="EMBL/GenBank/DDBJ databases">
        <title>Draft Genome Sequences of Six Type Strains of the Genus Massilia.</title>
        <authorList>
            <person name="Miess H."/>
            <person name="Frediansyhah A."/>
            <person name="Gross H."/>
        </authorList>
    </citation>
    <scope>NUCLEOTIDE SEQUENCE [LARGE SCALE GENOMIC DNA]</scope>
    <source>
        <strain evidence="2 3">DSM 17473</strain>
    </source>
</reference>
<gene>
    <name evidence="2" type="ORF">EWM63_15815</name>
</gene>
<keyword evidence="3" id="KW-1185">Reference proteome</keyword>
<organism evidence="2 3">
    <name type="scientific">Pseudoduganella lutea</name>
    <dbReference type="NCBI Taxonomy" id="321985"/>
    <lineage>
        <taxon>Bacteria</taxon>
        <taxon>Pseudomonadati</taxon>
        <taxon>Pseudomonadota</taxon>
        <taxon>Betaproteobacteria</taxon>
        <taxon>Burkholderiales</taxon>
        <taxon>Oxalobacteraceae</taxon>
        <taxon>Telluria group</taxon>
        <taxon>Pseudoduganella</taxon>
    </lineage>
</organism>
<sequence length="46" mass="5211">MATSKTPTRVAHRSAVDGQFITKKQADRNPRESVKERIPVPKPPKR</sequence>